<keyword evidence="4" id="KW-1185">Reference proteome</keyword>
<dbReference type="InterPro" id="IPR007372">
    <property type="entry name" value="Lipid/polyisoprenoid-bd_YceI"/>
</dbReference>
<keyword evidence="1" id="KW-0732">Signal</keyword>
<reference evidence="3 4" key="1">
    <citation type="submission" date="2021-07" db="EMBL/GenBank/DDBJ databases">
        <title>Flavobacterium WSW3-B6 sp.nov, isolated from seaweed.</title>
        <authorList>
            <person name="Muhammad N."/>
            <person name="Ho H."/>
            <person name="Lee Y.-J."/>
            <person name="Nguyen T."/>
            <person name="Ho J."/>
            <person name="Kim S.-G."/>
        </authorList>
    </citation>
    <scope>NUCLEOTIDE SEQUENCE [LARGE SCALE GENOMIC DNA]</scope>
    <source>
        <strain evidence="3 4">WSW3-B6</strain>
    </source>
</reference>
<sequence>MKNLKTIAFALVMALGTTIGATAQDKKINTSKSKIEWVGKKVTGQHSGKISFKDGVLKFSNGKLVGGNFTVDMRSITVTDLKAGEGKEKLEGHLKADDFFGVQEYATSTLVFTSVKAKGRDTYAVKANLTIKGITEPVSFNLTVLKNSATTMFEIDRTKYGIEYSSGSFFDGLGDKMIYDDFELTVKLQY</sequence>
<dbReference type="RefSeq" id="WP_220639880.1">
    <property type="nucleotide sequence ID" value="NZ_CP080429.1"/>
</dbReference>
<evidence type="ECO:0000313" key="4">
    <source>
        <dbReference type="Proteomes" id="UP000825381"/>
    </source>
</evidence>
<dbReference type="InterPro" id="IPR036761">
    <property type="entry name" value="TTHA0802/YceI-like_sf"/>
</dbReference>
<name>A0ABX8V403_9FLAO</name>
<feature type="signal peptide" evidence="1">
    <location>
        <begin position="1"/>
        <end position="23"/>
    </location>
</feature>
<proteinExistence type="predicted"/>
<evidence type="ECO:0000259" key="2">
    <source>
        <dbReference type="SMART" id="SM00867"/>
    </source>
</evidence>
<protein>
    <submittedName>
        <fullName evidence="3">YceI family protein</fullName>
    </submittedName>
</protein>
<dbReference type="PANTHER" id="PTHR34406">
    <property type="entry name" value="PROTEIN YCEI"/>
    <property type="match status" value="1"/>
</dbReference>
<dbReference type="Proteomes" id="UP000825381">
    <property type="component" value="Chromosome"/>
</dbReference>
<dbReference type="SUPFAM" id="SSF101874">
    <property type="entry name" value="YceI-like"/>
    <property type="match status" value="1"/>
</dbReference>
<dbReference type="Pfam" id="PF04264">
    <property type="entry name" value="YceI"/>
    <property type="match status" value="1"/>
</dbReference>
<dbReference type="SMART" id="SM00867">
    <property type="entry name" value="YceI"/>
    <property type="match status" value="1"/>
</dbReference>
<dbReference type="EMBL" id="CP080429">
    <property type="protein sequence ID" value="QYJ67535.1"/>
    <property type="molecule type" value="Genomic_DNA"/>
</dbReference>
<dbReference type="PANTHER" id="PTHR34406:SF1">
    <property type="entry name" value="PROTEIN YCEI"/>
    <property type="match status" value="1"/>
</dbReference>
<accession>A0ABX8V403</accession>
<feature type="chain" id="PRO_5045069524" evidence="1">
    <location>
        <begin position="24"/>
        <end position="190"/>
    </location>
</feature>
<feature type="domain" description="Lipid/polyisoprenoid-binding YceI-like" evidence="2">
    <location>
        <begin position="25"/>
        <end position="189"/>
    </location>
</feature>
<evidence type="ECO:0000313" key="3">
    <source>
        <dbReference type="EMBL" id="QYJ67535.1"/>
    </source>
</evidence>
<gene>
    <name evidence="3" type="ORF">K1I41_08195</name>
</gene>
<evidence type="ECO:0000256" key="1">
    <source>
        <dbReference type="SAM" id="SignalP"/>
    </source>
</evidence>
<dbReference type="Gene3D" id="2.40.128.110">
    <property type="entry name" value="Lipid/polyisoprenoid-binding, YceI-like"/>
    <property type="match status" value="1"/>
</dbReference>
<organism evidence="3 4">
    <name type="scientific">Flavobacterium litorale</name>
    <dbReference type="NCBI Taxonomy" id="2856519"/>
    <lineage>
        <taxon>Bacteria</taxon>
        <taxon>Pseudomonadati</taxon>
        <taxon>Bacteroidota</taxon>
        <taxon>Flavobacteriia</taxon>
        <taxon>Flavobacteriales</taxon>
        <taxon>Flavobacteriaceae</taxon>
        <taxon>Flavobacterium</taxon>
    </lineage>
</organism>